<proteinExistence type="inferred from homology"/>
<keyword evidence="8" id="KW-1133">Transmembrane helix</keyword>
<dbReference type="InterPro" id="IPR017972">
    <property type="entry name" value="Cyt_P450_CS"/>
</dbReference>
<dbReference type="Pfam" id="PF00067">
    <property type="entry name" value="p450"/>
    <property type="match status" value="1"/>
</dbReference>
<evidence type="ECO:0000256" key="2">
    <source>
        <dbReference type="ARBA" id="ARBA00010617"/>
    </source>
</evidence>
<reference evidence="9 10" key="1">
    <citation type="submission" date="2020-05" db="EMBL/GenBank/DDBJ databases">
        <title>Identification and distribution of gene clusters putatively required for synthesis of sphingolipid metabolism inhibitors in phylogenetically diverse species of the filamentous fungus Fusarium.</title>
        <authorList>
            <person name="Kim H.-S."/>
            <person name="Busman M."/>
            <person name="Brown D.W."/>
            <person name="Divon H."/>
            <person name="Uhlig S."/>
            <person name="Proctor R.H."/>
        </authorList>
    </citation>
    <scope>NUCLEOTIDE SEQUENCE [LARGE SCALE GENOMIC DNA]</scope>
    <source>
        <strain evidence="9 10">NRRL 66243</strain>
    </source>
</reference>
<keyword evidence="10" id="KW-1185">Reference proteome</keyword>
<keyword evidence="7" id="KW-0560">Oxidoreductase</keyword>
<evidence type="ECO:0000256" key="5">
    <source>
        <dbReference type="ARBA" id="ARBA00023004"/>
    </source>
</evidence>
<dbReference type="FunFam" id="1.10.630.10:FF:000050">
    <property type="entry name" value="Cytochrome P450 monooxygenase"/>
    <property type="match status" value="1"/>
</dbReference>
<dbReference type="GO" id="GO:0016705">
    <property type="term" value="F:oxidoreductase activity, acting on paired donors, with incorporation or reduction of molecular oxygen"/>
    <property type="evidence" value="ECO:0007669"/>
    <property type="project" value="InterPro"/>
</dbReference>
<dbReference type="InterPro" id="IPR050121">
    <property type="entry name" value="Cytochrome_P450_monoxygenase"/>
</dbReference>
<evidence type="ECO:0000313" key="9">
    <source>
        <dbReference type="EMBL" id="KAF5617651.1"/>
    </source>
</evidence>
<evidence type="ECO:0000256" key="7">
    <source>
        <dbReference type="RuleBase" id="RU000461"/>
    </source>
</evidence>
<feature type="binding site" description="axial binding residue" evidence="6">
    <location>
        <position position="458"/>
    </location>
    <ligand>
        <name>heme</name>
        <dbReference type="ChEBI" id="CHEBI:30413"/>
    </ligand>
    <ligandPart>
        <name>Fe</name>
        <dbReference type="ChEBI" id="CHEBI:18248"/>
    </ligandPart>
</feature>
<dbReference type="Proteomes" id="UP000530670">
    <property type="component" value="Unassembled WGS sequence"/>
</dbReference>
<evidence type="ECO:0000256" key="1">
    <source>
        <dbReference type="ARBA" id="ARBA00001971"/>
    </source>
</evidence>
<gene>
    <name evidence="9" type="ORF">FTJAE_12561</name>
</gene>
<dbReference type="InterPro" id="IPR002401">
    <property type="entry name" value="Cyt_P450_E_grp-I"/>
</dbReference>
<accession>A0A8H5QKL7</accession>
<keyword evidence="4 6" id="KW-0479">Metal-binding</keyword>
<dbReference type="PANTHER" id="PTHR24305:SF232">
    <property type="entry name" value="P450, PUTATIVE (EUROFUNG)-RELATED"/>
    <property type="match status" value="1"/>
</dbReference>
<keyword evidence="7 9" id="KW-0503">Monooxygenase</keyword>
<keyword evidence="5 6" id="KW-0408">Iron</keyword>
<dbReference type="InterPro" id="IPR036396">
    <property type="entry name" value="Cyt_P450_sf"/>
</dbReference>
<sequence>MDSLKFVILPPSGFCIISILALIALYAVTTTLLPGLRSLPGPYLAKFTDGWRLYKVYCGNYEQTIIELHQRYGDIVRIGPNAVSIADPAALESIYGLKANYRKSKFYNAFMQMNKGKPVESFFTTQNISWHSAIKRPVSSAYSMTTLTDYEPHVNEVINQLIEQLTVGYCSDINQVQVCPIASWIHFFSFDVIAKMTWSDTIGFLESGEDVDGMIRTMESDMDYFATVGQMPWVDNLIRKNPVARYVIKKTSNSAKFGLDKIQQRREKTVLSSDEQTDFLSKFLKAAKANPQLVDDQAIVSYMVTNLVAGSDTTAISIRAVLYYLLKTPSAYKRLRDEIDQASLPEGPVSWADSQKLPYLNACIKEAFRMHPAVGVPLERLTQSGYKLPNGVQVPEGTIVGISAWVIHRNTKIFGEQVDQYVPERWLQQPGESISTFDERIKQMKRADMTFGRGSRTCLGKNIGMMETCKAVPTLLKAFDISLVDPEKEWRLRNSWFVRQEGIEVYLKKRSK</sequence>
<evidence type="ECO:0000256" key="8">
    <source>
        <dbReference type="SAM" id="Phobius"/>
    </source>
</evidence>
<name>A0A8H5QKL7_9HYPO</name>
<evidence type="ECO:0000256" key="6">
    <source>
        <dbReference type="PIRSR" id="PIRSR602401-1"/>
    </source>
</evidence>
<dbReference type="OrthoDB" id="3934656at2759"/>
<comment type="similarity">
    <text evidence="2 7">Belongs to the cytochrome P450 family.</text>
</comment>
<protein>
    <submittedName>
        <fullName evidence="9">Cytochrome P450 monooxygenase</fullName>
    </submittedName>
</protein>
<evidence type="ECO:0000256" key="3">
    <source>
        <dbReference type="ARBA" id="ARBA00022617"/>
    </source>
</evidence>
<dbReference type="GO" id="GO:0020037">
    <property type="term" value="F:heme binding"/>
    <property type="evidence" value="ECO:0007669"/>
    <property type="project" value="InterPro"/>
</dbReference>
<keyword evidence="3 6" id="KW-0349">Heme</keyword>
<dbReference type="PROSITE" id="PS00086">
    <property type="entry name" value="CYTOCHROME_P450"/>
    <property type="match status" value="1"/>
</dbReference>
<dbReference type="CDD" id="cd11060">
    <property type="entry name" value="CYP57A1-like"/>
    <property type="match status" value="1"/>
</dbReference>
<organism evidence="9 10">
    <name type="scientific">Fusarium tjaetaba</name>
    <dbReference type="NCBI Taxonomy" id="1567544"/>
    <lineage>
        <taxon>Eukaryota</taxon>
        <taxon>Fungi</taxon>
        <taxon>Dikarya</taxon>
        <taxon>Ascomycota</taxon>
        <taxon>Pezizomycotina</taxon>
        <taxon>Sordariomycetes</taxon>
        <taxon>Hypocreomycetidae</taxon>
        <taxon>Hypocreales</taxon>
        <taxon>Nectriaceae</taxon>
        <taxon>Fusarium</taxon>
        <taxon>Fusarium fujikuroi species complex</taxon>
    </lineage>
</organism>
<evidence type="ECO:0000256" key="4">
    <source>
        <dbReference type="ARBA" id="ARBA00022723"/>
    </source>
</evidence>
<evidence type="ECO:0000313" key="10">
    <source>
        <dbReference type="Proteomes" id="UP000530670"/>
    </source>
</evidence>
<keyword evidence="8" id="KW-0812">Transmembrane</keyword>
<keyword evidence="8" id="KW-0472">Membrane</keyword>
<dbReference type="Gene3D" id="1.10.630.10">
    <property type="entry name" value="Cytochrome P450"/>
    <property type="match status" value="1"/>
</dbReference>
<feature type="transmembrane region" description="Helical" evidence="8">
    <location>
        <begin position="6"/>
        <end position="28"/>
    </location>
</feature>
<dbReference type="AlphaFoldDB" id="A0A8H5QKL7"/>
<dbReference type="GO" id="GO:0004497">
    <property type="term" value="F:monooxygenase activity"/>
    <property type="evidence" value="ECO:0007669"/>
    <property type="project" value="UniProtKB-KW"/>
</dbReference>
<dbReference type="PRINTS" id="PR00463">
    <property type="entry name" value="EP450I"/>
</dbReference>
<dbReference type="PANTHER" id="PTHR24305">
    <property type="entry name" value="CYTOCHROME P450"/>
    <property type="match status" value="1"/>
</dbReference>
<dbReference type="RefSeq" id="XP_037200399.1">
    <property type="nucleotide sequence ID" value="XM_037345620.1"/>
</dbReference>
<dbReference type="GeneID" id="59297890"/>
<comment type="caution">
    <text evidence="9">The sequence shown here is derived from an EMBL/GenBank/DDBJ whole genome shotgun (WGS) entry which is preliminary data.</text>
</comment>
<dbReference type="PRINTS" id="PR00385">
    <property type="entry name" value="P450"/>
</dbReference>
<comment type="cofactor">
    <cofactor evidence="1 6">
        <name>heme</name>
        <dbReference type="ChEBI" id="CHEBI:30413"/>
    </cofactor>
</comment>
<dbReference type="InterPro" id="IPR001128">
    <property type="entry name" value="Cyt_P450"/>
</dbReference>
<dbReference type="EMBL" id="JAAQRI010000346">
    <property type="protein sequence ID" value="KAF5617651.1"/>
    <property type="molecule type" value="Genomic_DNA"/>
</dbReference>
<dbReference type="SUPFAM" id="SSF48264">
    <property type="entry name" value="Cytochrome P450"/>
    <property type="match status" value="1"/>
</dbReference>
<dbReference type="GO" id="GO:0005506">
    <property type="term" value="F:iron ion binding"/>
    <property type="evidence" value="ECO:0007669"/>
    <property type="project" value="InterPro"/>
</dbReference>